<accession>A0A0W0WKZ5</accession>
<dbReference type="OrthoDB" id="5654191at2"/>
<evidence type="ECO:0000313" key="3">
    <source>
        <dbReference type="EMBL" id="KTD32977.1"/>
    </source>
</evidence>
<keyword evidence="4" id="KW-1185">Reference proteome</keyword>
<evidence type="ECO:0000313" key="4">
    <source>
        <dbReference type="Proteomes" id="UP000054725"/>
    </source>
</evidence>
<feature type="transmembrane region" description="Helical" evidence="2">
    <location>
        <begin position="211"/>
        <end position="241"/>
    </location>
</feature>
<comment type="caution">
    <text evidence="3">The sequence shown here is derived from an EMBL/GenBank/DDBJ whole genome shotgun (WGS) entry which is preliminary data.</text>
</comment>
<dbReference type="Proteomes" id="UP000054725">
    <property type="component" value="Unassembled WGS sequence"/>
</dbReference>
<proteinExistence type="predicted"/>
<evidence type="ECO:0000256" key="2">
    <source>
        <dbReference type="SAM" id="Phobius"/>
    </source>
</evidence>
<evidence type="ECO:0000256" key="1">
    <source>
        <dbReference type="SAM" id="MobiDB-lite"/>
    </source>
</evidence>
<keyword evidence="2" id="KW-1133">Transmembrane helix</keyword>
<name>A0A0W0WKZ5_9GAMM</name>
<keyword evidence="2" id="KW-0472">Membrane</keyword>
<organism evidence="3 4">
    <name type="scientific">Legionella nautarum</name>
    <dbReference type="NCBI Taxonomy" id="45070"/>
    <lineage>
        <taxon>Bacteria</taxon>
        <taxon>Pseudomonadati</taxon>
        <taxon>Pseudomonadota</taxon>
        <taxon>Gammaproteobacteria</taxon>
        <taxon>Legionellales</taxon>
        <taxon>Legionellaceae</taxon>
        <taxon>Legionella</taxon>
    </lineage>
</organism>
<keyword evidence="2" id="KW-0812">Transmembrane</keyword>
<feature type="compositionally biased region" description="Pro residues" evidence="1">
    <location>
        <begin position="479"/>
        <end position="490"/>
    </location>
</feature>
<feature type="compositionally biased region" description="Low complexity" evidence="1">
    <location>
        <begin position="415"/>
        <end position="424"/>
    </location>
</feature>
<gene>
    <name evidence="3" type="ORF">Lnau_2625</name>
</gene>
<feature type="region of interest" description="Disordered" evidence="1">
    <location>
        <begin position="415"/>
        <end position="490"/>
    </location>
</feature>
<reference evidence="3 4" key="1">
    <citation type="submission" date="2015-11" db="EMBL/GenBank/DDBJ databases">
        <title>Genomic analysis of 38 Legionella species identifies large and diverse effector repertoires.</title>
        <authorList>
            <person name="Burstein D."/>
            <person name="Amaro F."/>
            <person name="Zusman T."/>
            <person name="Lifshitz Z."/>
            <person name="Cohen O."/>
            <person name="Gilbert J.A."/>
            <person name="Pupko T."/>
            <person name="Shuman H.A."/>
            <person name="Segal G."/>
        </authorList>
    </citation>
    <scope>NUCLEOTIDE SEQUENCE [LARGE SCALE GENOMIC DNA]</scope>
    <source>
        <strain evidence="3 4">ATCC 49506</strain>
    </source>
</reference>
<sequence length="490" mass="55956">MADKFTDNMLTQFQLSMLKDYQRLNAEGKSIEEISKFIRDKFEFNLIYNNESSLWRLPEGEWQKARTVLDTFLAAVLPKEEALPPQWLFPPIMFTVIQLNEFRERRDDYYYCSLADSIFYWSLLDSLTYDHHLHHLHDAAASVGTNDNGYGDSLNNVSDKDKANLWAFLLLLLISTVAIVLTFIAIAYLFVEFFETMERLWHNEGLWQAMISMLSAIAFGTASGWLTALFLATPITALAVAAGVNPVGMVILGVICLTFIGAGAGCFITNSLQNYLVKIRNPEALDPQDPHRFTLTKAEEENLIAQNLDPIKVKCAIAALRQKLGKNELPYYITRLFNSDKQEIIEQVRELRRGKLSAIEIEIGGTKLNFDLRPLSEMQHQASNHNDYYPADEEELSVETSQHVHVSHRQDFYPQDPQRYQQQPNDEPQFYPHQQTPSQMPAYHEGYPPPYTPPSRVYPPPYIPQGSYPLYQPQQPAYIPNPPSIPGSGL</sequence>
<dbReference type="EMBL" id="LNYO01000024">
    <property type="protein sequence ID" value="KTD32977.1"/>
    <property type="molecule type" value="Genomic_DNA"/>
</dbReference>
<protein>
    <submittedName>
        <fullName evidence="3">Uncharacterized protein</fullName>
    </submittedName>
</protein>
<feature type="transmembrane region" description="Helical" evidence="2">
    <location>
        <begin position="247"/>
        <end position="268"/>
    </location>
</feature>
<feature type="compositionally biased region" description="Pro residues" evidence="1">
    <location>
        <begin position="447"/>
        <end position="463"/>
    </location>
</feature>
<dbReference type="AlphaFoldDB" id="A0A0W0WKZ5"/>
<dbReference type="RefSeq" id="WP_058505610.1">
    <property type="nucleotide sequence ID" value="NZ_CAAAIF010000007.1"/>
</dbReference>
<dbReference type="STRING" id="45070.Lnau_2625"/>
<feature type="transmembrane region" description="Helical" evidence="2">
    <location>
        <begin position="165"/>
        <end position="191"/>
    </location>
</feature>
<dbReference type="PATRIC" id="fig|45070.6.peg.2771"/>